<accession>A0AAE1SQG6</accession>
<evidence type="ECO:0000313" key="1">
    <source>
        <dbReference type="EMBL" id="KAK4374969.1"/>
    </source>
</evidence>
<sequence>MNSQDNMHRGSMVERRGANAFFQKPKGYCLSSVAALIISVAAPPRALSPRFFILGKSLPHTLRQPLVKNCTTPFPAPAWPRKARAINDPLLSHLHVVVQPPTGEAQPAFFIESASKKCTKIQSWVKMCSATGFLLCDREERNVFAMNKEVWFRNRIYRYARAFRIADEIHHTEGGAYELGIRPAHFRDMSLDRRKHMTCATAYFIAYQGRWPTSLTYLSGGLLY</sequence>
<protein>
    <submittedName>
        <fullName evidence="1">Uncharacterized protein</fullName>
    </submittedName>
</protein>
<proteinExistence type="predicted"/>
<dbReference type="AlphaFoldDB" id="A0AAE1SQG6"/>
<name>A0AAE1SQG6_9SOLA</name>
<organism evidence="1 2">
    <name type="scientific">Anisodus tanguticus</name>
    <dbReference type="NCBI Taxonomy" id="243964"/>
    <lineage>
        <taxon>Eukaryota</taxon>
        <taxon>Viridiplantae</taxon>
        <taxon>Streptophyta</taxon>
        <taxon>Embryophyta</taxon>
        <taxon>Tracheophyta</taxon>
        <taxon>Spermatophyta</taxon>
        <taxon>Magnoliopsida</taxon>
        <taxon>eudicotyledons</taxon>
        <taxon>Gunneridae</taxon>
        <taxon>Pentapetalae</taxon>
        <taxon>asterids</taxon>
        <taxon>lamiids</taxon>
        <taxon>Solanales</taxon>
        <taxon>Solanaceae</taxon>
        <taxon>Solanoideae</taxon>
        <taxon>Hyoscyameae</taxon>
        <taxon>Anisodus</taxon>
    </lineage>
</organism>
<gene>
    <name evidence="1" type="ORF">RND71_005646</name>
</gene>
<comment type="caution">
    <text evidence="1">The sequence shown here is derived from an EMBL/GenBank/DDBJ whole genome shotgun (WGS) entry which is preliminary data.</text>
</comment>
<evidence type="ECO:0000313" key="2">
    <source>
        <dbReference type="Proteomes" id="UP001291623"/>
    </source>
</evidence>
<keyword evidence="2" id="KW-1185">Reference proteome</keyword>
<reference evidence="1" key="1">
    <citation type="submission" date="2023-12" db="EMBL/GenBank/DDBJ databases">
        <title>Genome assembly of Anisodus tanguticus.</title>
        <authorList>
            <person name="Wang Y.-J."/>
        </authorList>
    </citation>
    <scope>NUCLEOTIDE SEQUENCE</scope>
    <source>
        <strain evidence="1">KB-2021</strain>
        <tissue evidence="1">Leaf</tissue>
    </source>
</reference>
<dbReference type="Proteomes" id="UP001291623">
    <property type="component" value="Unassembled WGS sequence"/>
</dbReference>
<dbReference type="EMBL" id="JAVYJV010000003">
    <property type="protein sequence ID" value="KAK4374969.1"/>
    <property type="molecule type" value="Genomic_DNA"/>
</dbReference>